<dbReference type="GO" id="GO:0005275">
    <property type="term" value="F:amine transmembrane transporter activity"/>
    <property type="evidence" value="ECO:0007669"/>
    <property type="project" value="TreeGrafter"/>
</dbReference>
<dbReference type="PANTHER" id="PTHR47737">
    <property type="entry name" value="GLYCINE BETAINE/PROLINE BETAINE TRANSPORT SYSTEM PERMEASE PROTEIN PROW"/>
    <property type="match status" value="1"/>
</dbReference>
<dbReference type="GO" id="GO:0015871">
    <property type="term" value="P:choline transport"/>
    <property type="evidence" value="ECO:0007669"/>
    <property type="project" value="TreeGrafter"/>
</dbReference>
<dbReference type="GO" id="GO:0043190">
    <property type="term" value="C:ATP-binding cassette (ABC) transporter complex"/>
    <property type="evidence" value="ECO:0007669"/>
    <property type="project" value="InterPro"/>
</dbReference>
<evidence type="ECO:0000256" key="3">
    <source>
        <dbReference type="ARBA" id="ARBA00022475"/>
    </source>
</evidence>
<dbReference type="AlphaFoldDB" id="A0A255GC05"/>
<dbReference type="OrthoDB" id="9787902at2"/>
<dbReference type="CDD" id="cd13639">
    <property type="entry name" value="PBP2_OpuAC_like"/>
    <property type="match status" value="1"/>
</dbReference>
<feature type="chain" id="PRO_5039586451" evidence="5">
    <location>
        <begin position="21"/>
        <end position="340"/>
    </location>
</feature>
<dbReference type="Proteomes" id="UP000215896">
    <property type="component" value="Unassembled WGS sequence"/>
</dbReference>
<evidence type="ECO:0000313" key="8">
    <source>
        <dbReference type="Proteomes" id="UP000215896"/>
    </source>
</evidence>
<dbReference type="Gene3D" id="3.40.190.10">
    <property type="entry name" value="Periplasmic binding protein-like II"/>
    <property type="match status" value="1"/>
</dbReference>
<dbReference type="Gene3D" id="3.40.190.100">
    <property type="entry name" value="Glycine betaine-binding periplasmic protein, domain 2"/>
    <property type="match status" value="1"/>
</dbReference>
<dbReference type="RefSeq" id="WP_094405598.1">
    <property type="nucleotide sequence ID" value="NZ_NMVN01000013.1"/>
</dbReference>
<gene>
    <name evidence="7" type="ORF">CGZ94_10590</name>
</gene>
<reference evidence="7 8" key="1">
    <citation type="submission" date="2017-07" db="EMBL/GenBank/DDBJ databases">
        <title>Draft whole genome sequences of clinical Proprionibacteriaceae strains.</title>
        <authorList>
            <person name="Bernier A.-M."/>
            <person name="Bernard K."/>
            <person name="Domingo M.-C."/>
        </authorList>
    </citation>
    <scope>NUCLEOTIDE SEQUENCE [LARGE SCALE GENOMIC DNA]</scope>
    <source>
        <strain evidence="7 8">NML 030167</strain>
    </source>
</reference>
<keyword evidence="3" id="KW-1003">Cell membrane</keyword>
<keyword evidence="8" id="KW-1185">Reference proteome</keyword>
<accession>A0A255GC05</accession>
<dbReference type="Pfam" id="PF04069">
    <property type="entry name" value="OpuAC"/>
    <property type="match status" value="1"/>
</dbReference>
<comment type="caution">
    <text evidence="7">The sequence shown here is derived from an EMBL/GenBank/DDBJ whole genome shotgun (WGS) entry which is preliminary data.</text>
</comment>
<protein>
    <submittedName>
        <fullName evidence="7">Glycine/betaine ABC transporter substrate-binding protein</fullName>
    </submittedName>
</protein>
<evidence type="ECO:0000259" key="6">
    <source>
        <dbReference type="Pfam" id="PF04069"/>
    </source>
</evidence>
<dbReference type="PROSITE" id="PS51257">
    <property type="entry name" value="PROKAR_LIPOPROTEIN"/>
    <property type="match status" value="1"/>
</dbReference>
<evidence type="ECO:0000256" key="5">
    <source>
        <dbReference type="SAM" id="SignalP"/>
    </source>
</evidence>
<dbReference type="GO" id="GO:0031460">
    <property type="term" value="P:glycine betaine transport"/>
    <property type="evidence" value="ECO:0007669"/>
    <property type="project" value="TreeGrafter"/>
</dbReference>
<keyword evidence="5" id="KW-0732">Signal</keyword>
<feature type="signal peptide" evidence="5">
    <location>
        <begin position="1"/>
        <end position="20"/>
    </location>
</feature>
<comment type="subcellular location">
    <subcellularLocation>
        <location evidence="1">Cell membrane</location>
    </subcellularLocation>
</comment>
<evidence type="ECO:0000313" key="7">
    <source>
        <dbReference type="EMBL" id="OYO13420.1"/>
    </source>
</evidence>
<dbReference type="EMBL" id="NMVO01000013">
    <property type="protein sequence ID" value="OYO13420.1"/>
    <property type="molecule type" value="Genomic_DNA"/>
</dbReference>
<dbReference type="PANTHER" id="PTHR47737:SF1">
    <property type="entry name" value="GLYCINE BETAINE_PROLINE BETAINE TRANSPORT SYSTEM PERMEASE PROTEIN PROW"/>
    <property type="match status" value="1"/>
</dbReference>
<organism evidence="7 8">
    <name type="scientific">Enemella evansiae</name>
    <dbReference type="NCBI Taxonomy" id="2016499"/>
    <lineage>
        <taxon>Bacteria</taxon>
        <taxon>Bacillati</taxon>
        <taxon>Actinomycetota</taxon>
        <taxon>Actinomycetes</taxon>
        <taxon>Propionibacteriales</taxon>
        <taxon>Propionibacteriaceae</taxon>
        <taxon>Enemella</taxon>
    </lineage>
</organism>
<feature type="domain" description="ABC-type glycine betaine transport system substrate-binding" evidence="6">
    <location>
        <begin position="73"/>
        <end position="324"/>
    </location>
</feature>
<evidence type="ECO:0000256" key="4">
    <source>
        <dbReference type="ARBA" id="ARBA00023136"/>
    </source>
</evidence>
<keyword evidence="4" id="KW-0472">Membrane</keyword>
<dbReference type="SUPFAM" id="SSF53850">
    <property type="entry name" value="Periplasmic binding protein-like II"/>
    <property type="match status" value="1"/>
</dbReference>
<sequence length="340" mass="36167">MKKKHLVAPAAVLAGSLLLAGCGASNSGGGTAAPGGSDASNAATADYAKTWGECKPGSSAKNVADIQGEDKDKDITIGAFNGWDESFATAHLLKAVLTKEGYNVKVDAYEAAPAFAGTAKGDIDVITDVWMPVTHPQYLQQFGDQLEQLGCWYDNAKLTMAVNDSSPAKSIEDLATMSDQYGGKLYGIEPGAGLTKQTKEKAIPEYGLDKMQFVVSSTPAMLAQVKKATSANENVAVTLWRPHWAYSAYPMRDLEDPKGAMGGTEVINSASSKKFAQDNPKAAQIIKNLQLNDKQLSDLENFMMSPDEFDGKDNDAAVAKWLEQNPDFAEKLKSGQLGAA</sequence>
<proteinExistence type="predicted"/>
<evidence type="ECO:0000256" key="1">
    <source>
        <dbReference type="ARBA" id="ARBA00004236"/>
    </source>
</evidence>
<name>A0A255GC05_9ACTN</name>
<dbReference type="InterPro" id="IPR007210">
    <property type="entry name" value="ABC_Gly_betaine_transp_sub-bd"/>
</dbReference>
<evidence type="ECO:0000256" key="2">
    <source>
        <dbReference type="ARBA" id="ARBA00022448"/>
    </source>
</evidence>
<dbReference type="GO" id="GO:0015226">
    <property type="term" value="F:carnitine transmembrane transporter activity"/>
    <property type="evidence" value="ECO:0007669"/>
    <property type="project" value="TreeGrafter"/>
</dbReference>
<keyword evidence="2" id="KW-0813">Transport</keyword>